<accession>A0A1Y0ILV7</accession>
<feature type="transmembrane region" description="Helical" evidence="8">
    <location>
        <begin position="319"/>
        <end position="340"/>
    </location>
</feature>
<evidence type="ECO:0000256" key="2">
    <source>
        <dbReference type="ARBA" id="ARBA00007935"/>
    </source>
</evidence>
<evidence type="ECO:0000313" key="10">
    <source>
        <dbReference type="Proteomes" id="UP000195437"/>
    </source>
</evidence>
<dbReference type="RefSeq" id="WP_087456888.1">
    <property type="nucleotide sequence ID" value="NZ_CP021434.1"/>
</dbReference>
<dbReference type="FunFam" id="1.10.3470.10:FF:000001">
    <property type="entry name" value="Vitamin B12 ABC transporter permease BtuC"/>
    <property type="match status" value="1"/>
</dbReference>
<feature type="transmembrane region" description="Helical" evidence="8">
    <location>
        <begin position="21"/>
        <end position="48"/>
    </location>
</feature>
<evidence type="ECO:0000256" key="3">
    <source>
        <dbReference type="ARBA" id="ARBA00022448"/>
    </source>
</evidence>
<gene>
    <name evidence="9" type="ORF">CBW65_11190</name>
</gene>
<evidence type="ECO:0000256" key="5">
    <source>
        <dbReference type="ARBA" id="ARBA00022692"/>
    </source>
</evidence>
<feature type="transmembrane region" description="Helical" evidence="8">
    <location>
        <begin position="251"/>
        <end position="277"/>
    </location>
</feature>
<protein>
    <submittedName>
        <fullName evidence="9">Iron ABC transporter permease</fullName>
    </submittedName>
</protein>
<proteinExistence type="inferred from homology"/>
<dbReference type="InterPro" id="IPR000522">
    <property type="entry name" value="ABC_transptr_permease_BtuC"/>
</dbReference>
<evidence type="ECO:0000256" key="6">
    <source>
        <dbReference type="ARBA" id="ARBA00022989"/>
    </source>
</evidence>
<dbReference type="AlphaFoldDB" id="A0A1Y0ILV7"/>
<dbReference type="OrthoDB" id="9811721at2"/>
<evidence type="ECO:0000256" key="8">
    <source>
        <dbReference type="SAM" id="Phobius"/>
    </source>
</evidence>
<keyword evidence="7 8" id="KW-0472">Membrane</keyword>
<dbReference type="PANTHER" id="PTHR30472:SF24">
    <property type="entry name" value="FERRIC ENTEROBACTIN TRANSPORT SYSTEM PERMEASE PROTEIN FEPG"/>
    <property type="match status" value="1"/>
</dbReference>
<evidence type="ECO:0000256" key="1">
    <source>
        <dbReference type="ARBA" id="ARBA00004651"/>
    </source>
</evidence>
<dbReference type="CDD" id="cd06550">
    <property type="entry name" value="TM_ABC_iron-siderophores_like"/>
    <property type="match status" value="1"/>
</dbReference>
<comment type="subcellular location">
    <subcellularLocation>
        <location evidence="1">Cell membrane</location>
        <topology evidence="1">Multi-pass membrane protein</topology>
    </subcellularLocation>
</comment>
<dbReference type="Pfam" id="PF01032">
    <property type="entry name" value="FecCD"/>
    <property type="match status" value="1"/>
</dbReference>
<feature type="transmembrane region" description="Helical" evidence="8">
    <location>
        <begin position="107"/>
        <end position="125"/>
    </location>
</feature>
<keyword evidence="3" id="KW-0813">Transport</keyword>
<organism evidence="9 10">
    <name type="scientific">Tumebacillus avium</name>
    <dbReference type="NCBI Taxonomy" id="1903704"/>
    <lineage>
        <taxon>Bacteria</taxon>
        <taxon>Bacillati</taxon>
        <taxon>Bacillota</taxon>
        <taxon>Bacilli</taxon>
        <taxon>Bacillales</taxon>
        <taxon>Alicyclobacillaceae</taxon>
        <taxon>Tumebacillus</taxon>
    </lineage>
</organism>
<keyword evidence="5 8" id="KW-0812">Transmembrane</keyword>
<name>A0A1Y0ILV7_9BACL</name>
<sequence>MKKYLNFRTNTPPLSFLVDRKALVLSIVLTVLVLLAVIISTGLGAMYIPPLDVLSALFGGGDPGAQLVVLNLRLPRIIVALLVGIALGVAGAIMQSLIRNPLASPDIVGITGGASVAAVAFITLFEGVSVHYIPFAAFVGAALVTLLIYVLAWKNGVTPLRLVLVGVGIGSAMTALTTLLIVAAPIQLTSKAMIWLAGTVYGSSWQNVLTILPWVLIFVPLSIVFARSINVQQLGDEVATGVGNPVHKHRFLLLMFTVALAGSAVAVGGAIGFVGLLAPHIARKMVGSALGALIPTAGLFGGLIVLLADMIGRLAFEPLDVPVGIFTAAIGAPFFIFLLYKHRNQ</sequence>
<dbReference type="KEGG" id="tum:CBW65_11190"/>
<evidence type="ECO:0000256" key="7">
    <source>
        <dbReference type="ARBA" id="ARBA00023136"/>
    </source>
</evidence>
<evidence type="ECO:0000256" key="4">
    <source>
        <dbReference type="ARBA" id="ARBA00022475"/>
    </source>
</evidence>
<keyword evidence="4" id="KW-1003">Cell membrane</keyword>
<keyword evidence="6 8" id="KW-1133">Transmembrane helix</keyword>
<dbReference type="Gene3D" id="1.10.3470.10">
    <property type="entry name" value="ABC transporter involved in vitamin B12 uptake, BtuC"/>
    <property type="match status" value="1"/>
</dbReference>
<feature type="transmembrane region" description="Helical" evidence="8">
    <location>
        <begin position="163"/>
        <end position="188"/>
    </location>
</feature>
<dbReference type="PANTHER" id="PTHR30472">
    <property type="entry name" value="FERRIC ENTEROBACTIN TRANSPORT SYSTEM PERMEASE PROTEIN"/>
    <property type="match status" value="1"/>
</dbReference>
<evidence type="ECO:0000313" key="9">
    <source>
        <dbReference type="EMBL" id="ARU61508.1"/>
    </source>
</evidence>
<feature type="transmembrane region" description="Helical" evidence="8">
    <location>
        <begin position="131"/>
        <end position="151"/>
    </location>
</feature>
<reference evidence="10" key="1">
    <citation type="submission" date="2017-05" db="EMBL/GenBank/DDBJ databases">
        <authorList>
            <person name="Sung H."/>
        </authorList>
    </citation>
    <scope>NUCLEOTIDE SEQUENCE [LARGE SCALE GENOMIC DNA]</scope>
    <source>
        <strain evidence="10">AR23208</strain>
    </source>
</reference>
<dbReference type="EMBL" id="CP021434">
    <property type="protein sequence ID" value="ARU61508.1"/>
    <property type="molecule type" value="Genomic_DNA"/>
</dbReference>
<dbReference type="GO" id="GO:0033214">
    <property type="term" value="P:siderophore-iron import into cell"/>
    <property type="evidence" value="ECO:0007669"/>
    <property type="project" value="TreeGrafter"/>
</dbReference>
<feature type="transmembrane region" description="Helical" evidence="8">
    <location>
        <begin position="77"/>
        <end position="95"/>
    </location>
</feature>
<dbReference type="Proteomes" id="UP000195437">
    <property type="component" value="Chromosome"/>
</dbReference>
<dbReference type="GO" id="GO:0005886">
    <property type="term" value="C:plasma membrane"/>
    <property type="evidence" value="ECO:0007669"/>
    <property type="project" value="UniProtKB-SubCell"/>
</dbReference>
<feature type="transmembrane region" description="Helical" evidence="8">
    <location>
        <begin position="208"/>
        <end position="230"/>
    </location>
</feature>
<keyword evidence="10" id="KW-1185">Reference proteome</keyword>
<feature type="transmembrane region" description="Helical" evidence="8">
    <location>
        <begin position="289"/>
        <end position="307"/>
    </location>
</feature>
<dbReference type="GO" id="GO:0022857">
    <property type="term" value="F:transmembrane transporter activity"/>
    <property type="evidence" value="ECO:0007669"/>
    <property type="project" value="InterPro"/>
</dbReference>
<dbReference type="SUPFAM" id="SSF81345">
    <property type="entry name" value="ABC transporter involved in vitamin B12 uptake, BtuC"/>
    <property type="match status" value="1"/>
</dbReference>
<comment type="similarity">
    <text evidence="2">Belongs to the binding-protein-dependent transport system permease family. FecCD subfamily.</text>
</comment>
<dbReference type="InterPro" id="IPR037294">
    <property type="entry name" value="ABC_BtuC-like"/>
</dbReference>